<dbReference type="PANTHER" id="PTHR14418">
    <property type="entry name" value="CONDENSIN COMPLEX SUBUNIT 3-RELATED"/>
    <property type="match status" value="1"/>
</dbReference>
<dbReference type="Proteomes" id="UP000023152">
    <property type="component" value="Unassembled WGS sequence"/>
</dbReference>
<sequence length="314" mass="37404">MYKYQLGVNVKQIFFEKLFDIIDQHLKIIVTVLLFCTLKKRYQYIKVSFRLLKELTKGVEMHQNQHTDEIELDQELLEMIGKHFDACQRSFQAHNNAISSLTEHFRERPQELVDHIAPFVLCLLCFFLFVSDSETRTRRIKKRVFDFESYLSKKKKKNTCVERVIAFVIGLAMFRDNGVEWKDVVVTGLLNYLIEKENAKNKAVRFRVCDIIAKLMKSLDEDYELEEAMWEKLQKVLTRRANDKIPQVRRAAISAMHRVQGKSCKNVVLHLRLEQQKIGCHFDWVNFFFNKRRLERTRETKKSKLFCNNDRPCI</sequence>
<organism evidence="1 2">
    <name type="scientific">Reticulomyxa filosa</name>
    <dbReference type="NCBI Taxonomy" id="46433"/>
    <lineage>
        <taxon>Eukaryota</taxon>
        <taxon>Sar</taxon>
        <taxon>Rhizaria</taxon>
        <taxon>Retaria</taxon>
        <taxon>Foraminifera</taxon>
        <taxon>Monothalamids</taxon>
        <taxon>Reticulomyxidae</taxon>
        <taxon>Reticulomyxa</taxon>
    </lineage>
</organism>
<protein>
    <submittedName>
        <fullName evidence="1">Condensin complex component, non-smc subunit</fullName>
    </submittedName>
</protein>
<accession>X6NB05</accession>
<dbReference type="EMBL" id="ASPP01009919">
    <property type="protein sequence ID" value="ETO23460.1"/>
    <property type="molecule type" value="Genomic_DNA"/>
</dbReference>
<dbReference type="AlphaFoldDB" id="X6NB05"/>
<dbReference type="Gene3D" id="1.25.10.10">
    <property type="entry name" value="Leucine-rich Repeat Variant"/>
    <property type="match status" value="1"/>
</dbReference>
<dbReference type="SUPFAM" id="SSF48371">
    <property type="entry name" value="ARM repeat"/>
    <property type="match status" value="1"/>
</dbReference>
<comment type="caution">
    <text evidence="1">The sequence shown here is derived from an EMBL/GenBank/DDBJ whole genome shotgun (WGS) entry which is preliminary data.</text>
</comment>
<dbReference type="GO" id="GO:0000796">
    <property type="term" value="C:condensin complex"/>
    <property type="evidence" value="ECO:0007669"/>
    <property type="project" value="InterPro"/>
</dbReference>
<dbReference type="PANTHER" id="PTHR14418:SF5">
    <property type="entry name" value="CONDENSIN COMPLEX SUBUNIT 3"/>
    <property type="match status" value="1"/>
</dbReference>
<gene>
    <name evidence="1" type="ORF">RFI_13719</name>
</gene>
<dbReference type="GO" id="GO:0000793">
    <property type="term" value="C:condensed chromosome"/>
    <property type="evidence" value="ECO:0007669"/>
    <property type="project" value="TreeGrafter"/>
</dbReference>
<dbReference type="GO" id="GO:0007076">
    <property type="term" value="P:mitotic chromosome condensation"/>
    <property type="evidence" value="ECO:0007669"/>
    <property type="project" value="InterPro"/>
</dbReference>
<evidence type="ECO:0000313" key="1">
    <source>
        <dbReference type="EMBL" id="ETO23460.1"/>
    </source>
</evidence>
<dbReference type="InterPro" id="IPR011989">
    <property type="entry name" value="ARM-like"/>
</dbReference>
<proteinExistence type="predicted"/>
<dbReference type="OrthoDB" id="27187at2759"/>
<dbReference type="InterPro" id="IPR016024">
    <property type="entry name" value="ARM-type_fold"/>
</dbReference>
<reference evidence="1 2" key="1">
    <citation type="journal article" date="2013" name="Curr. Biol.">
        <title>The Genome of the Foraminiferan Reticulomyxa filosa.</title>
        <authorList>
            <person name="Glockner G."/>
            <person name="Hulsmann N."/>
            <person name="Schleicher M."/>
            <person name="Noegel A.A."/>
            <person name="Eichinger L."/>
            <person name="Gallinger C."/>
            <person name="Pawlowski J."/>
            <person name="Sierra R."/>
            <person name="Euteneuer U."/>
            <person name="Pillet L."/>
            <person name="Moustafa A."/>
            <person name="Platzer M."/>
            <person name="Groth M."/>
            <person name="Szafranski K."/>
            <person name="Schliwa M."/>
        </authorList>
    </citation>
    <scope>NUCLEOTIDE SEQUENCE [LARGE SCALE GENOMIC DNA]</scope>
</reference>
<evidence type="ECO:0000313" key="2">
    <source>
        <dbReference type="Proteomes" id="UP000023152"/>
    </source>
</evidence>
<name>X6NB05_RETFI</name>
<dbReference type="InterPro" id="IPR027165">
    <property type="entry name" value="CND3"/>
</dbReference>
<keyword evidence="2" id="KW-1185">Reference proteome</keyword>